<gene>
    <name evidence="1" type="ORF">HPB51_010475</name>
</gene>
<dbReference type="AlphaFoldDB" id="A0A9J6E0Q5"/>
<comment type="caution">
    <text evidence="1">The sequence shown here is derived from an EMBL/GenBank/DDBJ whole genome shotgun (WGS) entry which is preliminary data.</text>
</comment>
<organism evidence="1 2">
    <name type="scientific">Rhipicephalus microplus</name>
    <name type="common">Cattle tick</name>
    <name type="synonym">Boophilus microplus</name>
    <dbReference type="NCBI Taxonomy" id="6941"/>
    <lineage>
        <taxon>Eukaryota</taxon>
        <taxon>Metazoa</taxon>
        <taxon>Ecdysozoa</taxon>
        <taxon>Arthropoda</taxon>
        <taxon>Chelicerata</taxon>
        <taxon>Arachnida</taxon>
        <taxon>Acari</taxon>
        <taxon>Parasitiformes</taxon>
        <taxon>Ixodida</taxon>
        <taxon>Ixodoidea</taxon>
        <taxon>Ixodidae</taxon>
        <taxon>Rhipicephalinae</taxon>
        <taxon>Rhipicephalus</taxon>
        <taxon>Boophilus</taxon>
    </lineage>
</organism>
<proteinExistence type="predicted"/>
<sequence>MPLPPLPKDDFNIVVRPHRGLLVKTLTSPLLADTVIEACSGQISGEQFLLGIKRGSNIFIDSTPHQTVADQVRRIATLKINGRPHSVNSYAATSEGTTEGVIHGLDLHTTPQVLEANLRIRTQGVEILQARMLKTSRWPL</sequence>
<evidence type="ECO:0000313" key="1">
    <source>
        <dbReference type="EMBL" id="KAH8027829.1"/>
    </source>
</evidence>
<accession>A0A9J6E0Q5</accession>
<dbReference type="EMBL" id="JABSTU010000006">
    <property type="protein sequence ID" value="KAH8027829.1"/>
    <property type="molecule type" value="Genomic_DNA"/>
</dbReference>
<name>A0A9J6E0Q5_RHIMP</name>
<protein>
    <submittedName>
        <fullName evidence="1">Uncharacterized protein</fullName>
    </submittedName>
</protein>
<dbReference type="Proteomes" id="UP000821866">
    <property type="component" value="Chromosome 4"/>
</dbReference>
<keyword evidence="2" id="KW-1185">Reference proteome</keyword>
<reference evidence="1" key="2">
    <citation type="submission" date="2021-09" db="EMBL/GenBank/DDBJ databases">
        <authorList>
            <person name="Jia N."/>
            <person name="Wang J."/>
            <person name="Shi W."/>
            <person name="Du L."/>
            <person name="Sun Y."/>
            <person name="Zhan W."/>
            <person name="Jiang J."/>
            <person name="Wang Q."/>
            <person name="Zhang B."/>
            <person name="Ji P."/>
            <person name="Sakyi L.B."/>
            <person name="Cui X."/>
            <person name="Yuan T."/>
            <person name="Jiang B."/>
            <person name="Yang W."/>
            <person name="Lam T.T.-Y."/>
            <person name="Chang Q."/>
            <person name="Ding S."/>
            <person name="Wang X."/>
            <person name="Zhu J."/>
            <person name="Ruan X."/>
            <person name="Zhao L."/>
            <person name="Wei J."/>
            <person name="Que T."/>
            <person name="Du C."/>
            <person name="Cheng J."/>
            <person name="Dai P."/>
            <person name="Han X."/>
            <person name="Huang E."/>
            <person name="Gao Y."/>
            <person name="Liu J."/>
            <person name="Shao H."/>
            <person name="Ye R."/>
            <person name="Li L."/>
            <person name="Wei W."/>
            <person name="Wang X."/>
            <person name="Wang C."/>
            <person name="Huo Q."/>
            <person name="Li W."/>
            <person name="Guo W."/>
            <person name="Chen H."/>
            <person name="Chen S."/>
            <person name="Zhou L."/>
            <person name="Zhou L."/>
            <person name="Ni X."/>
            <person name="Tian J."/>
            <person name="Zhou Y."/>
            <person name="Sheng Y."/>
            <person name="Liu T."/>
            <person name="Pan Y."/>
            <person name="Xia L."/>
            <person name="Li J."/>
            <person name="Zhao F."/>
            <person name="Cao W."/>
        </authorList>
    </citation>
    <scope>NUCLEOTIDE SEQUENCE</scope>
    <source>
        <strain evidence="1">Rmic-2018</strain>
        <tissue evidence="1">Larvae</tissue>
    </source>
</reference>
<reference evidence="1" key="1">
    <citation type="journal article" date="2020" name="Cell">
        <title>Large-Scale Comparative Analyses of Tick Genomes Elucidate Their Genetic Diversity and Vector Capacities.</title>
        <authorList>
            <consortium name="Tick Genome and Microbiome Consortium (TIGMIC)"/>
            <person name="Jia N."/>
            <person name="Wang J."/>
            <person name="Shi W."/>
            <person name="Du L."/>
            <person name="Sun Y."/>
            <person name="Zhan W."/>
            <person name="Jiang J.F."/>
            <person name="Wang Q."/>
            <person name="Zhang B."/>
            <person name="Ji P."/>
            <person name="Bell-Sakyi L."/>
            <person name="Cui X.M."/>
            <person name="Yuan T.T."/>
            <person name="Jiang B.G."/>
            <person name="Yang W.F."/>
            <person name="Lam T.T."/>
            <person name="Chang Q.C."/>
            <person name="Ding S.J."/>
            <person name="Wang X.J."/>
            <person name="Zhu J.G."/>
            <person name="Ruan X.D."/>
            <person name="Zhao L."/>
            <person name="Wei J.T."/>
            <person name="Ye R.Z."/>
            <person name="Que T.C."/>
            <person name="Du C.H."/>
            <person name="Zhou Y.H."/>
            <person name="Cheng J.X."/>
            <person name="Dai P.F."/>
            <person name="Guo W.B."/>
            <person name="Han X.H."/>
            <person name="Huang E.J."/>
            <person name="Li L.F."/>
            <person name="Wei W."/>
            <person name="Gao Y.C."/>
            <person name="Liu J.Z."/>
            <person name="Shao H.Z."/>
            <person name="Wang X."/>
            <person name="Wang C.C."/>
            <person name="Yang T.C."/>
            <person name="Huo Q.B."/>
            <person name="Li W."/>
            <person name="Chen H.Y."/>
            <person name="Chen S.E."/>
            <person name="Zhou L.G."/>
            <person name="Ni X.B."/>
            <person name="Tian J.H."/>
            <person name="Sheng Y."/>
            <person name="Liu T."/>
            <person name="Pan Y.S."/>
            <person name="Xia L.Y."/>
            <person name="Li J."/>
            <person name="Zhao F."/>
            <person name="Cao W.C."/>
        </authorList>
    </citation>
    <scope>NUCLEOTIDE SEQUENCE</scope>
    <source>
        <strain evidence="1">Rmic-2018</strain>
    </source>
</reference>
<evidence type="ECO:0000313" key="2">
    <source>
        <dbReference type="Proteomes" id="UP000821866"/>
    </source>
</evidence>